<gene>
    <name evidence="1" type="ORF">pdul_cds_840</name>
</gene>
<name>S4VRZ1_9VIRU</name>
<protein>
    <submittedName>
        <fullName evidence="1">Uncharacterized protein</fullName>
    </submittedName>
</protein>
<evidence type="ECO:0000313" key="2">
    <source>
        <dbReference type="Proteomes" id="UP000201566"/>
    </source>
</evidence>
<dbReference type="Proteomes" id="UP000201566">
    <property type="component" value="Segment"/>
</dbReference>
<proteinExistence type="predicted"/>
<organism evidence="1 2">
    <name type="scientific">Pandoravirus dulcis</name>
    <dbReference type="NCBI Taxonomy" id="1349409"/>
    <lineage>
        <taxon>Viruses</taxon>
        <taxon>Pandoravirus</taxon>
    </lineage>
</organism>
<accession>S4VRZ1</accession>
<dbReference type="KEGG" id="vg:16512944"/>
<dbReference type="RefSeq" id="YP_008319721.1">
    <property type="nucleotide sequence ID" value="NC_021858.1"/>
</dbReference>
<dbReference type="EMBL" id="KC977570">
    <property type="protein sequence ID" value="AGO83052.1"/>
    <property type="molecule type" value="Genomic_DNA"/>
</dbReference>
<reference evidence="1 2" key="1">
    <citation type="journal article" date="2013" name="Science">
        <title>Pandoraviruses: amoeba viruses with genomes up to 2.5 Mb reaching that of parasitic eukaryotes.</title>
        <authorList>
            <person name="Philippe N."/>
            <person name="Legendre M."/>
            <person name="Doutre G."/>
            <person name="Coute Y."/>
            <person name="Poirot O."/>
            <person name="Lescot M."/>
            <person name="Arslan D."/>
            <person name="Seltzer V."/>
            <person name="Bertaux L."/>
            <person name="Bruley C."/>
            <person name="Garin J."/>
            <person name="Claverie J.M."/>
            <person name="Abergel C."/>
        </authorList>
    </citation>
    <scope>NUCLEOTIDE SEQUENCE [LARGE SCALE GENOMIC DNA]</scope>
    <source>
        <strain evidence="1">Melbourne</strain>
    </source>
</reference>
<dbReference type="GeneID" id="16512944"/>
<sequence length="237" mass="25541">MATILTRAPMHEDPATVAHFKSVFSCTVDPMTVGAQARSSALSASSCIERTWTVNLVRIAYVNYHPAPWRQSRPHWGVEIGDDLYHVLVVPHVEGDLQSASCALAWVLAHGMPVGERHPLGTTTLCHEQIIAVLCHVLSAFGGDDGIDTVFWHCGAFLRSAVAALCGGDIEAAAHDGVDAPAVDEASLRDGLFALGRRDRVAPIRDDNRDHLIRSRAAIACTLCVDEPSWFNGCVLA</sequence>
<evidence type="ECO:0000313" key="1">
    <source>
        <dbReference type="EMBL" id="AGO83052.1"/>
    </source>
</evidence>